<dbReference type="InterPro" id="IPR035897">
    <property type="entry name" value="Toll_tir_struct_dom_sf"/>
</dbReference>
<dbReference type="GO" id="GO:0008270">
    <property type="term" value="F:zinc ion binding"/>
    <property type="evidence" value="ECO:0007669"/>
    <property type="project" value="UniProtKB-KW"/>
</dbReference>
<dbReference type="PANTHER" id="PTHR46270">
    <property type="entry name" value="ARMADILLO-TYPE FOLD-RELATED"/>
    <property type="match status" value="1"/>
</dbReference>
<accession>A0A9W6U7R8</accession>
<proteinExistence type="predicted"/>
<gene>
    <name evidence="3" type="ORF">Plil01_001131100</name>
</gene>
<dbReference type="AlphaFoldDB" id="A0A9W6U7R8"/>
<keyword evidence="4" id="KW-1185">Reference proteome</keyword>
<sequence length="272" mass="29987">MFSYQWGSQRTVLDIHQQGQVHNLRAWFDVYGHMQGNVNSAMAAAVESVACMVVFLTKAYLGSVNCRLEFAYAARCRKPMIFAFLEDPETLELPDWVLNVAGTAQFNVYPSVIREDAAEPSRVLALDMCSERVRGVPMTDVLFGAIRRLAAWRANSPLSIVYDGSLLLYATTSALHHALTGTSSSEVSAECPKPTLCTRCGAAFSPDIPASLEGCRRHNAYYLGGSLLAGRWVCCQETNSDGPGCHPARHMIAERTWTMDPSYGTYTYEPNP</sequence>
<feature type="domain" description="TIR" evidence="2">
    <location>
        <begin position="2"/>
        <end position="94"/>
    </location>
</feature>
<keyword evidence="1" id="KW-0479">Metal-binding</keyword>
<evidence type="ECO:0000259" key="2">
    <source>
        <dbReference type="Pfam" id="PF13676"/>
    </source>
</evidence>
<comment type="caution">
    <text evidence="3">The sequence shown here is derived from an EMBL/GenBank/DDBJ whole genome shotgun (WGS) entry which is preliminary data.</text>
</comment>
<dbReference type="GO" id="GO:0035556">
    <property type="term" value="P:intracellular signal transduction"/>
    <property type="evidence" value="ECO:0007669"/>
    <property type="project" value="InterPro"/>
</dbReference>
<dbReference type="PANTHER" id="PTHR46270:SF6">
    <property type="entry name" value="TIR DOMAIN-CONTAINING PROTEIN"/>
    <property type="match status" value="1"/>
</dbReference>
<reference evidence="3" key="1">
    <citation type="submission" date="2023-04" db="EMBL/GenBank/DDBJ databases">
        <title>Phytophthora lilii NBRC 32176.</title>
        <authorList>
            <person name="Ichikawa N."/>
            <person name="Sato H."/>
            <person name="Tonouchi N."/>
        </authorList>
    </citation>
    <scope>NUCLEOTIDE SEQUENCE</scope>
    <source>
        <strain evidence="3">NBRC 32176</strain>
    </source>
</reference>
<dbReference type="Pfam" id="PF13676">
    <property type="entry name" value="TIR_2"/>
    <property type="match status" value="1"/>
</dbReference>
<organism evidence="3 4">
    <name type="scientific">Phytophthora lilii</name>
    <dbReference type="NCBI Taxonomy" id="2077276"/>
    <lineage>
        <taxon>Eukaryota</taxon>
        <taxon>Sar</taxon>
        <taxon>Stramenopiles</taxon>
        <taxon>Oomycota</taxon>
        <taxon>Peronosporomycetes</taxon>
        <taxon>Peronosporales</taxon>
        <taxon>Peronosporaceae</taxon>
        <taxon>Phytophthora</taxon>
    </lineage>
</organism>
<dbReference type="OrthoDB" id="2148946at2759"/>
<dbReference type="Proteomes" id="UP001165083">
    <property type="component" value="Unassembled WGS sequence"/>
</dbReference>
<protein>
    <submittedName>
        <fullName evidence="3">Unnamed protein product</fullName>
    </submittedName>
</protein>
<name>A0A9W6U7R8_9STRA</name>
<evidence type="ECO:0000313" key="4">
    <source>
        <dbReference type="Proteomes" id="UP001165083"/>
    </source>
</evidence>
<keyword evidence="1" id="KW-0862">Zinc</keyword>
<evidence type="ECO:0000313" key="3">
    <source>
        <dbReference type="EMBL" id="GMF27099.1"/>
    </source>
</evidence>
<keyword evidence="1" id="KW-0863">Zinc-finger</keyword>
<dbReference type="Gene3D" id="3.40.50.10140">
    <property type="entry name" value="Toll/interleukin-1 receptor homology (TIR) domain"/>
    <property type="match status" value="1"/>
</dbReference>
<evidence type="ECO:0000256" key="1">
    <source>
        <dbReference type="PROSITE-ProRule" id="PRU00432"/>
    </source>
</evidence>
<dbReference type="EMBL" id="BSXW01000646">
    <property type="protein sequence ID" value="GMF27099.1"/>
    <property type="molecule type" value="Genomic_DNA"/>
</dbReference>
<dbReference type="PROSITE" id="PS51113">
    <property type="entry name" value="ZF_BTK"/>
    <property type="match status" value="1"/>
</dbReference>
<dbReference type="InterPro" id="IPR001562">
    <property type="entry name" value="Znf_Btk_motif"/>
</dbReference>
<dbReference type="SUPFAM" id="SSF52200">
    <property type="entry name" value="Toll/Interleukin receptor TIR domain"/>
    <property type="match status" value="1"/>
</dbReference>
<dbReference type="InterPro" id="IPR000157">
    <property type="entry name" value="TIR_dom"/>
</dbReference>